<gene>
    <name evidence="15" type="primary">purM</name>
    <name evidence="18" type="ORF">H9Q16_05515</name>
</gene>
<reference evidence="18" key="1">
    <citation type="submission" date="2020-08" db="EMBL/GenBank/DDBJ databases">
        <title>Sulfitobacter aestuariivivens sp. nov., isolated from a tidal flat.</title>
        <authorList>
            <person name="Park S."/>
            <person name="Yoon J.-H."/>
        </authorList>
    </citation>
    <scope>NUCLEOTIDE SEQUENCE</scope>
    <source>
        <strain evidence="18">TSTF-M16</strain>
    </source>
</reference>
<dbReference type="InterPro" id="IPR036921">
    <property type="entry name" value="PurM-like_N_sf"/>
</dbReference>
<dbReference type="CDD" id="cd02196">
    <property type="entry name" value="PurM"/>
    <property type="match status" value="1"/>
</dbReference>
<evidence type="ECO:0000256" key="10">
    <source>
        <dbReference type="ARBA" id="ARBA00022840"/>
    </source>
</evidence>
<evidence type="ECO:0000313" key="18">
    <source>
        <dbReference type="EMBL" id="MBD3663372.1"/>
    </source>
</evidence>
<dbReference type="InterPro" id="IPR016188">
    <property type="entry name" value="PurM-like_N"/>
</dbReference>
<evidence type="ECO:0000256" key="15">
    <source>
        <dbReference type="HAMAP-Rule" id="MF_00741"/>
    </source>
</evidence>
<evidence type="ECO:0000256" key="5">
    <source>
        <dbReference type="ARBA" id="ARBA00020367"/>
    </source>
</evidence>
<accession>A0A927D516</accession>
<evidence type="ECO:0000256" key="2">
    <source>
        <dbReference type="ARBA" id="ARBA00004686"/>
    </source>
</evidence>
<dbReference type="GO" id="GO:0004637">
    <property type="term" value="F:phosphoribosylamine-glycine ligase activity"/>
    <property type="evidence" value="ECO:0007669"/>
    <property type="project" value="TreeGrafter"/>
</dbReference>
<evidence type="ECO:0000256" key="3">
    <source>
        <dbReference type="ARBA" id="ARBA00010280"/>
    </source>
</evidence>
<dbReference type="GO" id="GO:0005524">
    <property type="term" value="F:ATP binding"/>
    <property type="evidence" value="ECO:0007669"/>
    <property type="project" value="UniProtKB-KW"/>
</dbReference>
<comment type="pathway">
    <text evidence="2 15">Purine metabolism; IMP biosynthesis via de novo pathway; 5-amino-1-(5-phospho-D-ribosyl)imidazole from N(2)-formyl-N(1)-(5-phospho-D-ribosyl)glycinamide: step 2/2.</text>
</comment>
<organism evidence="18 19">
    <name type="scientific">Sulfitobacter aestuariivivens</name>
    <dbReference type="NCBI Taxonomy" id="2766981"/>
    <lineage>
        <taxon>Bacteria</taxon>
        <taxon>Pseudomonadati</taxon>
        <taxon>Pseudomonadota</taxon>
        <taxon>Alphaproteobacteria</taxon>
        <taxon>Rhodobacterales</taxon>
        <taxon>Roseobacteraceae</taxon>
        <taxon>Sulfitobacter</taxon>
    </lineage>
</organism>
<dbReference type="GO" id="GO:0005829">
    <property type="term" value="C:cytosol"/>
    <property type="evidence" value="ECO:0007669"/>
    <property type="project" value="TreeGrafter"/>
</dbReference>
<dbReference type="RefSeq" id="WP_191074341.1">
    <property type="nucleotide sequence ID" value="NZ_JACTAG010000001.1"/>
</dbReference>
<evidence type="ECO:0000256" key="11">
    <source>
        <dbReference type="ARBA" id="ARBA00031908"/>
    </source>
</evidence>
<keyword evidence="8 15" id="KW-0547">Nucleotide-binding</keyword>
<comment type="subcellular location">
    <subcellularLocation>
        <location evidence="1 15">Cytoplasm</location>
    </subcellularLocation>
</comment>
<evidence type="ECO:0000256" key="14">
    <source>
        <dbReference type="ARBA" id="ARBA00049057"/>
    </source>
</evidence>
<feature type="domain" description="PurM-like N-terminal" evidence="16">
    <location>
        <begin position="59"/>
        <end position="165"/>
    </location>
</feature>
<dbReference type="FunFam" id="3.90.650.10:FF:000011">
    <property type="entry name" value="Phosphoribosylformylglycinamidine cyclo-ligase"/>
    <property type="match status" value="1"/>
</dbReference>
<sequence>MTSSKNGITYADAGVDIDAGNALVERIKPAAKRTARPGTMAGLGGFGALFDLKAAGFDDPVLVAATDGVGTKLRIAIDTGNLGTIGIDLVAMCVNDLVCQGAEPLFFLDYFATGKLELDEATAIIEGIATGCAQSGCALIGGETAEMPGMYAAGDFDLAGFSVGAMERGTALPRAVTAGDVLLALPSDGVHSNGYSLVRKIVENSGLGWDAACPWGAGTLGAALLTPTRLYVKGAVAALRAEAVNALAHITGGGLTENLPRVLPEGLGAEIDLGAWDLPPVFGWLASTGGMDEAEMLKTFNAGVGMVAVVPADRVAEAKAAFASDDHAAFEIGQIVPGDGVRYKGALI</sequence>
<keyword evidence="6 15" id="KW-0963">Cytoplasm</keyword>
<name>A0A927D516_9RHOB</name>
<protein>
    <recommendedName>
        <fullName evidence="5 15">Phosphoribosylformylglycinamidine cyclo-ligase</fullName>
        <ecNumber evidence="4 15">6.3.3.1</ecNumber>
    </recommendedName>
    <alternativeName>
        <fullName evidence="12 15">AIR synthase</fullName>
    </alternativeName>
    <alternativeName>
        <fullName evidence="13 15">AIRS</fullName>
    </alternativeName>
    <alternativeName>
        <fullName evidence="11 15">Phosphoribosyl-aminoimidazole synthetase</fullName>
    </alternativeName>
</protein>
<evidence type="ECO:0000256" key="9">
    <source>
        <dbReference type="ARBA" id="ARBA00022755"/>
    </source>
</evidence>
<keyword evidence="9 15" id="KW-0658">Purine biosynthesis</keyword>
<comment type="catalytic activity">
    <reaction evidence="14 15">
        <text>2-formamido-N(1)-(5-O-phospho-beta-D-ribosyl)acetamidine + ATP = 5-amino-1-(5-phospho-beta-D-ribosyl)imidazole + ADP + phosphate + H(+)</text>
        <dbReference type="Rhea" id="RHEA:23032"/>
        <dbReference type="ChEBI" id="CHEBI:15378"/>
        <dbReference type="ChEBI" id="CHEBI:30616"/>
        <dbReference type="ChEBI" id="CHEBI:43474"/>
        <dbReference type="ChEBI" id="CHEBI:137981"/>
        <dbReference type="ChEBI" id="CHEBI:147287"/>
        <dbReference type="ChEBI" id="CHEBI:456216"/>
        <dbReference type="EC" id="6.3.3.1"/>
    </reaction>
</comment>
<evidence type="ECO:0000256" key="7">
    <source>
        <dbReference type="ARBA" id="ARBA00022598"/>
    </source>
</evidence>
<evidence type="ECO:0000256" key="8">
    <source>
        <dbReference type="ARBA" id="ARBA00022741"/>
    </source>
</evidence>
<evidence type="ECO:0000259" key="17">
    <source>
        <dbReference type="Pfam" id="PF02769"/>
    </source>
</evidence>
<feature type="domain" description="PurM-like C-terminal" evidence="17">
    <location>
        <begin position="178"/>
        <end position="342"/>
    </location>
</feature>
<dbReference type="InterPro" id="IPR004733">
    <property type="entry name" value="PurM_cligase"/>
</dbReference>
<evidence type="ECO:0000256" key="12">
    <source>
        <dbReference type="ARBA" id="ARBA00032931"/>
    </source>
</evidence>
<evidence type="ECO:0000256" key="1">
    <source>
        <dbReference type="ARBA" id="ARBA00004496"/>
    </source>
</evidence>
<dbReference type="PANTHER" id="PTHR10520:SF12">
    <property type="entry name" value="TRIFUNCTIONAL PURINE BIOSYNTHETIC PROTEIN ADENOSINE-3"/>
    <property type="match status" value="1"/>
</dbReference>
<dbReference type="InterPro" id="IPR010918">
    <property type="entry name" value="PurM-like_C_dom"/>
</dbReference>
<dbReference type="PANTHER" id="PTHR10520">
    <property type="entry name" value="TRIFUNCTIONAL PURINE BIOSYNTHETIC PROTEIN ADENOSINE-3-RELATED"/>
    <property type="match status" value="1"/>
</dbReference>
<dbReference type="HAMAP" id="MF_00741">
    <property type="entry name" value="AIRS"/>
    <property type="match status" value="1"/>
</dbReference>
<dbReference type="Gene3D" id="3.90.650.10">
    <property type="entry name" value="PurM-like C-terminal domain"/>
    <property type="match status" value="1"/>
</dbReference>
<evidence type="ECO:0000256" key="13">
    <source>
        <dbReference type="ARBA" id="ARBA00033093"/>
    </source>
</evidence>
<dbReference type="SUPFAM" id="SSF56042">
    <property type="entry name" value="PurM C-terminal domain-like"/>
    <property type="match status" value="1"/>
</dbReference>
<keyword evidence="7 15" id="KW-0436">Ligase</keyword>
<proteinExistence type="inferred from homology"/>
<evidence type="ECO:0000256" key="4">
    <source>
        <dbReference type="ARBA" id="ARBA00013047"/>
    </source>
</evidence>
<dbReference type="SUPFAM" id="SSF55326">
    <property type="entry name" value="PurM N-terminal domain-like"/>
    <property type="match status" value="1"/>
</dbReference>
<dbReference type="EMBL" id="JACTAG010000001">
    <property type="protein sequence ID" value="MBD3663372.1"/>
    <property type="molecule type" value="Genomic_DNA"/>
</dbReference>
<evidence type="ECO:0000313" key="19">
    <source>
        <dbReference type="Proteomes" id="UP000635142"/>
    </source>
</evidence>
<evidence type="ECO:0000259" key="16">
    <source>
        <dbReference type="Pfam" id="PF00586"/>
    </source>
</evidence>
<dbReference type="GO" id="GO:0046084">
    <property type="term" value="P:adenine biosynthetic process"/>
    <property type="evidence" value="ECO:0007669"/>
    <property type="project" value="TreeGrafter"/>
</dbReference>
<dbReference type="Pfam" id="PF00586">
    <property type="entry name" value="AIRS"/>
    <property type="match status" value="1"/>
</dbReference>
<dbReference type="Gene3D" id="3.30.1330.10">
    <property type="entry name" value="PurM-like, N-terminal domain"/>
    <property type="match status" value="1"/>
</dbReference>
<dbReference type="NCBIfam" id="TIGR00878">
    <property type="entry name" value="purM"/>
    <property type="match status" value="1"/>
</dbReference>
<dbReference type="AlphaFoldDB" id="A0A927D516"/>
<comment type="similarity">
    <text evidence="3 15">Belongs to the AIR synthase family.</text>
</comment>
<keyword evidence="10 15" id="KW-0067">ATP-binding</keyword>
<dbReference type="Pfam" id="PF02769">
    <property type="entry name" value="AIRS_C"/>
    <property type="match status" value="1"/>
</dbReference>
<comment type="caution">
    <text evidence="18">The sequence shown here is derived from an EMBL/GenBank/DDBJ whole genome shotgun (WGS) entry which is preliminary data.</text>
</comment>
<dbReference type="GO" id="GO:0006189">
    <property type="term" value="P:'de novo' IMP biosynthetic process"/>
    <property type="evidence" value="ECO:0007669"/>
    <property type="project" value="UniProtKB-UniRule"/>
</dbReference>
<dbReference type="EC" id="6.3.3.1" evidence="4 15"/>
<evidence type="ECO:0000256" key="6">
    <source>
        <dbReference type="ARBA" id="ARBA00022490"/>
    </source>
</evidence>
<dbReference type="FunFam" id="3.30.1330.10:FF:000001">
    <property type="entry name" value="Phosphoribosylformylglycinamidine cyclo-ligase"/>
    <property type="match status" value="1"/>
</dbReference>
<dbReference type="InterPro" id="IPR036676">
    <property type="entry name" value="PurM-like_C_sf"/>
</dbReference>
<dbReference type="GO" id="GO:0004641">
    <property type="term" value="F:phosphoribosylformylglycinamidine cyclo-ligase activity"/>
    <property type="evidence" value="ECO:0007669"/>
    <property type="project" value="UniProtKB-UniRule"/>
</dbReference>
<keyword evidence="19" id="KW-1185">Reference proteome</keyword>
<dbReference type="Proteomes" id="UP000635142">
    <property type="component" value="Unassembled WGS sequence"/>
</dbReference>